<reference evidence="2" key="3">
    <citation type="submission" date="2025-09" db="UniProtKB">
        <authorList>
            <consortium name="Ensembl"/>
        </authorList>
    </citation>
    <scope>IDENTIFICATION</scope>
</reference>
<feature type="region of interest" description="Disordered" evidence="1">
    <location>
        <begin position="220"/>
        <end position="244"/>
    </location>
</feature>
<organism evidence="2 3">
    <name type="scientific">Sparus aurata</name>
    <name type="common">Gilthead sea bream</name>
    <dbReference type="NCBI Taxonomy" id="8175"/>
    <lineage>
        <taxon>Eukaryota</taxon>
        <taxon>Metazoa</taxon>
        <taxon>Chordata</taxon>
        <taxon>Craniata</taxon>
        <taxon>Vertebrata</taxon>
        <taxon>Euteleostomi</taxon>
        <taxon>Actinopterygii</taxon>
        <taxon>Neopterygii</taxon>
        <taxon>Teleostei</taxon>
        <taxon>Neoteleostei</taxon>
        <taxon>Acanthomorphata</taxon>
        <taxon>Eupercaria</taxon>
        <taxon>Spariformes</taxon>
        <taxon>Sparidae</taxon>
        <taxon>Sparus</taxon>
    </lineage>
</organism>
<dbReference type="OMA" id="QDTYGCV"/>
<dbReference type="PANTHER" id="PTHR31025:SF30">
    <property type="entry name" value="SI:DKEY-15H8.17"/>
    <property type="match status" value="1"/>
</dbReference>
<name>A0A671ULX7_SPAAU</name>
<dbReference type="AlphaFoldDB" id="A0A671ULX7"/>
<dbReference type="Ensembl" id="ENSSAUT00010015797.1">
    <property type="protein sequence ID" value="ENSSAUP00010014888.1"/>
    <property type="gene ID" value="ENSSAUG00010006935.1"/>
</dbReference>
<sequence length="437" mass="49524">MTETQIPKKISDAIAAVLPDLPDEVVKSIEDTLEALGATTTDDLKYITEGDLLPVLKPIQARRLVNAWVQNDSTASTSNFVWSSPLSVQSSPTSYLSQSSPASSTATSSSSVSCSPFVPNWVDSFQIPWQKFPEELMQTLERQKRPSARLRREMVRIIVSEMMKICKNPTKRNTTEIAKRMVAKYPKSLEDVIDGDVIGLGFHSLVKQLQSRIENVKRPDTPKITKRKAESDADTDEIPAEQKASVQDTYGCVNWEPKYLPLPETVESQHEKKEEMKKMFKEKNYTAEYVKELVKSTYYTQRKDINKGTSIQELCQEWPFLFHEAGMEGHFEHLTGVKLIEAFFANVDKKGRRLLNFLKTVSAQKRKPVLDSLLKLQTERRKSSGCSEELTEMALLLLAHFGEKEEHLFHYVEKTSLAEEVQMENVPATPCLIVCGT</sequence>
<reference evidence="2" key="2">
    <citation type="submission" date="2025-08" db="UniProtKB">
        <authorList>
            <consortium name="Ensembl"/>
        </authorList>
    </citation>
    <scope>IDENTIFICATION</scope>
</reference>
<dbReference type="Proteomes" id="UP000472265">
    <property type="component" value="Chromosome 21"/>
</dbReference>
<dbReference type="InParanoid" id="A0A671ULX7"/>
<reference evidence="2" key="1">
    <citation type="submission" date="2021-04" db="EMBL/GenBank/DDBJ databases">
        <authorList>
            <consortium name="Wellcome Sanger Institute Data Sharing"/>
        </authorList>
    </citation>
    <scope>NUCLEOTIDE SEQUENCE [LARGE SCALE GENOMIC DNA]</scope>
</reference>
<protein>
    <submittedName>
        <fullName evidence="2">Uncharacterized protein</fullName>
    </submittedName>
</protein>
<dbReference type="GeneTree" id="ENSGT00940000163828"/>
<keyword evidence="3" id="KW-1185">Reference proteome</keyword>
<accession>A0A671ULX7</accession>
<evidence type="ECO:0000313" key="2">
    <source>
        <dbReference type="Ensembl" id="ENSSAUP00010014888.1"/>
    </source>
</evidence>
<dbReference type="PANTHER" id="PTHR31025">
    <property type="entry name" value="SI:CH211-196P9.1-RELATED"/>
    <property type="match status" value="1"/>
</dbReference>
<proteinExistence type="predicted"/>
<evidence type="ECO:0000256" key="1">
    <source>
        <dbReference type="SAM" id="MobiDB-lite"/>
    </source>
</evidence>
<feature type="compositionally biased region" description="Basic and acidic residues" evidence="1">
    <location>
        <begin position="220"/>
        <end position="231"/>
    </location>
</feature>
<evidence type="ECO:0000313" key="3">
    <source>
        <dbReference type="Proteomes" id="UP000472265"/>
    </source>
</evidence>